<dbReference type="GO" id="GO:0016020">
    <property type="term" value="C:membrane"/>
    <property type="evidence" value="ECO:0007669"/>
    <property type="project" value="UniProtKB-SubCell"/>
</dbReference>
<evidence type="ECO:0000256" key="2">
    <source>
        <dbReference type="ARBA" id="ARBA00007262"/>
    </source>
</evidence>
<comment type="similarity">
    <text evidence="2">Belongs to the IFI6/IFI27 family.</text>
</comment>
<name>A0A0C2YBU8_HEBCY</name>
<keyword evidence="4 6" id="KW-1133">Transmembrane helix</keyword>
<proteinExistence type="inferred from homology"/>
<evidence type="ECO:0000256" key="4">
    <source>
        <dbReference type="ARBA" id="ARBA00022989"/>
    </source>
</evidence>
<dbReference type="InterPro" id="IPR009311">
    <property type="entry name" value="IFI6/IFI27-like"/>
</dbReference>
<keyword evidence="8" id="KW-1185">Reference proteome</keyword>
<dbReference type="EMBL" id="KN831770">
    <property type="protein sequence ID" value="KIM47323.1"/>
    <property type="molecule type" value="Genomic_DNA"/>
</dbReference>
<dbReference type="OrthoDB" id="3068660at2759"/>
<organism evidence="7 8">
    <name type="scientific">Hebeloma cylindrosporum</name>
    <dbReference type="NCBI Taxonomy" id="76867"/>
    <lineage>
        <taxon>Eukaryota</taxon>
        <taxon>Fungi</taxon>
        <taxon>Dikarya</taxon>
        <taxon>Basidiomycota</taxon>
        <taxon>Agaricomycotina</taxon>
        <taxon>Agaricomycetes</taxon>
        <taxon>Agaricomycetidae</taxon>
        <taxon>Agaricales</taxon>
        <taxon>Agaricineae</taxon>
        <taxon>Hymenogastraceae</taxon>
        <taxon>Hebeloma</taxon>
    </lineage>
</organism>
<evidence type="ECO:0000256" key="6">
    <source>
        <dbReference type="SAM" id="Phobius"/>
    </source>
</evidence>
<evidence type="ECO:0000313" key="7">
    <source>
        <dbReference type="EMBL" id="KIM47323.1"/>
    </source>
</evidence>
<keyword evidence="3 6" id="KW-0812">Transmembrane</keyword>
<evidence type="ECO:0000256" key="3">
    <source>
        <dbReference type="ARBA" id="ARBA00022692"/>
    </source>
</evidence>
<feature type="transmembrane region" description="Helical" evidence="6">
    <location>
        <begin position="95"/>
        <end position="116"/>
    </location>
</feature>
<gene>
    <name evidence="7" type="ORF">M413DRAFT_440764</name>
</gene>
<evidence type="ECO:0000256" key="5">
    <source>
        <dbReference type="ARBA" id="ARBA00023136"/>
    </source>
</evidence>
<protein>
    <submittedName>
        <fullName evidence="7">Uncharacterized protein</fullName>
    </submittedName>
</protein>
<dbReference type="AlphaFoldDB" id="A0A0C2YBU8"/>
<dbReference type="Pfam" id="PF06140">
    <property type="entry name" value="Ifi-6-16"/>
    <property type="match status" value="1"/>
</dbReference>
<dbReference type="PANTHER" id="PTHR16932">
    <property type="entry name" value="INTERFERON ALPHA-INDUCIBLE PROTEIN 27"/>
    <property type="match status" value="1"/>
</dbReference>
<evidence type="ECO:0000256" key="1">
    <source>
        <dbReference type="ARBA" id="ARBA00004141"/>
    </source>
</evidence>
<accession>A0A0C2YBU8</accession>
<dbReference type="HOGENOM" id="CLU_1240419_0_0_1"/>
<evidence type="ECO:0000313" key="8">
    <source>
        <dbReference type="Proteomes" id="UP000053424"/>
    </source>
</evidence>
<dbReference type="Gene3D" id="6.10.110.10">
    <property type="match status" value="1"/>
</dbReference>
<reference evidence="8" key="2">
    <citation type="submission" date="2015-01" db="EMBL/GenBank/DDBJ databases">
        <title>Evolutionary Origins and Diversification of the Mycorrhizal Mutualists.</title>
        <authorList>
            <consortium name="DOE Joint Genome Institute"/>
            <consortium name="Mycorrhizal Genomics Consortium"/>
            <person name="Kohler A."/>
            <person name="Kuo A."/>
            <person name="Nagy L.G."/>
            <person name="Floudas D."/>
            <person name="Copeland A."/>
            <person name="Barry K.W."/>
            <person name="Cichocki N."/>
            <person name="Veneault-Fourrey C."/>
            <person name="LaButti K."/>
            <person name="Lindquist E.A."/>
            <person name="Lipzen A."/>
            <person name="Lundell T."/>
            <person name="Morin E."/>
            <person name="Murat C."/>
            <person name="Riley R."/>
            <person name="Ohm R."/>
            <person name="Sun H."/>
            <person name="Tunlid A."/>
            <person name="Henrissat B."/>
            <person name="Grigoriev I.V."/>
            <person name="Hibbett D.S."/>
            <person name="Martin F."/>
        </authorList>
    </citation>
    <scope>NUCLEOTIDE SEQUENCE [LARGE SCALE GENOMIC DNA]</scope>
    <source>
        <strain evidence="8">h7</strain>
    </source>
</reference>
<dbReference type="InterPro" id="IPR038213">
    <property type="entry name" value="IFI6/IFI27-like_sf"/>
</dbReference>
<sequence>MTTPLNIPPPSCEGDLSRWILEFENAQNMTARPRSQWAGQAIIELKGAILVGSELREIRRLRHGEGILAWPWDEFKAALRKLVVARDKKIRRLKAIAGIIGGGIALFPSVVVAAGFTAGGVAAGSLAASIQSAFYGGATTGLFSLLQSVGATAAPAAAGTVLSAVGSIVAGTTVLGSGDDDDSDEDDDNRAEP</sequence>
<dbReference type="Proteomes" id="UP000053424">
    <property type="component" value="Unassembled WGS sequence"/>
</dbReference>
<keyword evidence="5 6" id="KW-0472">Membrane</keyword>
<dbReference type="PANTHER" id="PTHR16932:SF18">
    <property type="entry name" value="INTERFERON, ALPHA-INDUCIBLE PROTEIN 27-LIKE 2"/>
    <property type="match status" value="1"/>
</dbReference>
<reference evidence="7 8" key="1">
    <citation type="submission" date="2014-04" db="EMBL/GenBank/DDBJ databases">
        <authorList>
            <consortium name="DOE Joint Genome Institute"/>
            <person name="Kuo A."/>
            <person name="Gay G."/>
            <person name="Dore J."/>
            <person name="Kohler A."/>
            <person name="Nagy L.G."/>
            <person name="Floudas D."/>
            <person name="Copeland A."/>
            <person name="Barry K.W."/>
            <person name="Cichocki N."/>
            <person name="Veneault-Fourrey C."/>
            <person name="LaButti K."/>
            <person name="Lindquist E.A."/>
            <person name="Lipzen A."/>
            <person name="Lundell T."/>
            <person name="Morin E."/>
            <person name="Murat C."/>
            <person name="Sun H."/>
            <person name="Tunlid A."/>
            <person name="Henrissat B."/>
            <person name="Grigoriev I.V."/>
            <person name="Hibbett D.S."/>
            <person name="Martin F."/>
            <person name="Nordberg H.P."/>
            <person name="Cantor M.N."/>
            <person name="Hua S.X."/>
        </authorList>
    </citation>
    <scope>NUCLEOTIDE SEQUENCE [LARGE SCALE GENOMIC DNA]</scope>
    <source>
        <strain evidence="8">h7</strain>
    </source>
</reference>
<comment type="subcellular location">
    <subcellularLocation>
        <location evidence="1">Membrane</location>
        <topology evidence="1">Multi-pass membrane protein</topology>
    </subcellularLocation>
</comment>